<sequence length="60" mass="6419">MNKDKQPRRASKPLPTDQIHPASDMGKRAKGGDKVSNPGVPRRKGGPEQTAVADSAKKAR</sequence>
<evidence type="ECO:0000313" key="3">
    <source>
        <dbReference type="Proteomes" id="UP000008385"/>
    </source>
</evidence>
<protein>
    <submittedName>
        <fullName evidence="2">Uncharacterized protein</fullName>
    </submittedName>
</protein>
<dbReference type="RefSeq" id="WP_013901490.1">
    <property type="nucleotide sequence ID" value="NC_015677.1"/>
</dbReference>
<dbReference type="KEGG" id="rta:Rta_21620"/>
<feature type="region of interest" description="Disordered" evidence="1">
    <location>
        <begin position="1"/>
        <end position="60"/>
    </location>
</feature>
<organism evidence="2 3">
    <name type="scientific">Ramlibacter tataouinensis (strain ATCC BAA-407 / DSM 14655 / LMG 21543 / TTB310)</name>
    <dbReference type="NCBI Taxonomy" id="365046"/>
    <lineage>
        <taxon>Bacteria</taxon>
        <taxon>Pseudomonadati</taxon>
        <taxon>Pseudomonadota</taxon>
        <taxon>Betaproteobacteria</taxon>
        <taxon>Burkholderiales</taxon>
        <taxon>Comamonadaceae</taxon>
        <taxon>Ramlibacter</taxon>
    </lineage>
</organism>
<reference evidence="3" key="1">
    <citation type="submission" date="2006-01" db="EMBL/GenBank/DDBJ databases">
        <title>Genome of the cyst-dividing bacterium Ramlibacter tataouinensis.</title>
        <authorList>
            <person name="Barakat M."/>
            <person name="Ortet P."/>
            <person name="De Luca G."/>
            <person name="Jourlin-Castelli C."/>
            <person name="Ansaldi M."/>
            <person name="Py B."/>
            <person name="Fichant G."/>
            <person name="Coutinho P."/>
            <person name="Voulhoux R."/>
            <person name="Bastien O."/>
            <person name="Roy S."/>
            <person name="Marechal E."/>
            <person name="Henrissat B."/>
            <person name="Quentin Y."/>
            <person name="Noirot P."/>
            <person name="Filloux A."/>
            <person name="Mejean V."/>
            <person name="DuBow M."/>
            <person name="Barras F."/>
            <person name="Heulin T."/>
        </authorList>
    </citation>
    <scope>NUCLEOTIDE SEQUENCE [LARGE SCALE GENOMIC DNA]</scope>
    <source>
        <strain evidence="3">ATCC BAA-407 / DSM 14655 / LMG 21543 / TTB310</strain>
    </source>
</reference>
<evidence type="ECO:0000256" key="1">
    <source>
        <dbReference type="SAM" id="MobiDB-lite"/>
    </source>
</evidence>
<dbReference type="EMBL" id="CP000245">
    <property type="protein sequence ID" value="AEG93258.1"/>
    <property type="molecule type" value="Genomic_DNA"/>
</dbReference>
<name>F5XZ88_RAMTT</name>
<proteinExistence type="predicted"/>
<dbReference type="AlphaFoldDB" id="F5XZ88"/>
<accession>F5XZ88</accession>
<keyword evidence="3" id="KW-1185">Reference proteome</keyword>
<dbReference type="Proteomes" id="UP000008385">
    <property type="component" value="Chromosome"/>
</dbReference>
<dbReference type="OrthoDB" id="9900969at2"/>
<gene>
    <name evidence="2" type="ordered locus">Rta_21620</name>
</gene>
<reference evidence="2 3" key="2">
    <citation type="journal article" date="2011" name="PLoS ONE">
        <title>The Cyst-Dividing Bacterium Ramlibacter tataouinensis TTB310 Genome Reveals a Well-Stocked Toolbox for Adaptation to a Desert Environment.</title>
        <authorList>
            <person name="De Luca G."/>
            <person name="Barakat M."/>
            <person name="Ortet P."/>
            <person name="Fochesato S."/>
            <person name="Jourlin-Castelli C."/>
            <person name="Ansaldi M."/>
            <person name="Py B."/>
            <person name="Fichant G."/>
            <person name="Coutinho P.M."/>
            <person name="Voulhoux R."/>
            <person name="Bastien O."/>
            <person name="Marechal E."/>
            <person name="Henrissat B."/>
            <person name="Quentin Y."/>
            <person name="Noirot P."/>
            <person name="Filloux A."/>
            <person name="Mejean V."/>
            <person name="Dubow M.S."/>
            <person name="Barras F."/>
            <person name="Barbe V."/>
            <person name="Weissenbach J."/>
            <person name="Mihalcescu I."/>
            <person name="Vermeglio A."/>
            <person name="Achouak W."/>
            <person name="Heulin T."/>
        </authorList>
    </citation>
    <scope>NUCLEOTIDE SEQUENCE [LARGE SCALE GENOMIC DNA]</scope>
    <source>
        <strain evidence="3">ATCC BAA-407 / DSM 14655 / LMG 21543 / TTB310</strain>
    </source>
</reference>
<dbReference type="HOGENOM" id="CLU_2938480_0_0_4"/>
<evidence type="ECO:0000313" key="2">
    <source>
        <dbReference type="EMBL" id="AEG93258.1"/>
    </source>
</evidence>